<organism evidence="1 2">
    <name type="scientific">Oceanispirochaeta crateris</name>
    <dbReference type="NCBI Taxonomy" id="2518645"/>
    <lineage>
        <taxon>Bacteria</taxon>
        <taxon>Pseudomonadati</taxon>
        <taxon>Spirochaetota</taxon>
        <taxon>Spirochaetia</taxon>
        <taxon>Spirochaetales</taxon>
        <taxon>Spirochaetaceae</taxon>
        <taxon>Oceanispirochaeta</taxon>
    </lineage>
</organism>
<gene>
    <name evidence="1" type="ORF">EXM22_06845</name>
</gene>
<keyword evidence="2" id="KW-1185">Reference proteome</keyword>
<dbReference type="OrthoDB" id="9838571at2"/>
<dbReference type="AlphaFoldDB" id="A0A5C1QKJ6"/>
<name>A0A5C1QKJ6_9SPIO</name>
<protein>
    <recommendedName>
        <fullName evidence="3">Lipoprotein</fullName>
    </recommendedName>
</protein>
<sequence length="200" mass="22341">MKKNTMGSLLLLLLIVSLTSCLTITTGLDHSASGAGRLSLDYRINKKAAGVQKDSITSQNLIPLPIKRSDFDELTALNPSVSVRSYSETEDSEYIYINAELDYQNIIDLSEFLGFSIESENNGDVSSMTMHILDGTEPIDQESLNLLDSLFSEDRLVFDLTFPRNIRSSTYGSVSGRTVLFDISIPDVFRRNNLVWSVEW</sequence>
<accession>A0A5C1QKJ6</accession>
<dbReference type="RefSeq" id="WP_149485799.1">
    <property type="nucleotide sequence ID" value="NZ_CP036150.1"/>
</dbReference>
<dbReference type="EMBL" id="CP036150">
    <property type="protein sequence ID" value="QEN07719.1"/>
    <property type="molecule type" value="Genomic_DNA"/>
</dbReference>
<dbReference type="KEGG" id="ock:EXM22_06845"/>
<dbReference type="Proteomes" id="UP000324209">
    <property type="component" value="Chromosome"/>
</dbReference>
<evidence type="ECO:0000313" key="1">
    <source>
        <dbReference type="EMBL" id="QEN07719.1"/>
    </source>
</evidence>
<reference evidence="1 2" key="1">
    <citation type="submission" date="2019-02" db="EMBL/GenBank/DDBJ databases">
        <title>Complete Genome Sequence and Methylome Analysis of free living Spirochaetas.</title>
        <authorList>
            <person name="Fomenkov A."/>
            <person name="Dubinina G."/>
            <person name="Leshcheva N."/>
            <person name="Mikheeva N."/>
            <person name="Grabovich M."/>
            <person name="Vincze T."/>
            <person name="Roberts R.J."/>
        </authorList>
    </citation>
    <scope>NUCLEOTIDE SEQUENCE [LARGE SCALE GENOMIC DNA]</scope>
    <source>
        <strain evidence="1 2">K2</strain>
    </source>
</reference>
<evidence type="ECO:0000313" key="2">
    <source>
        <dbReference type="Proteomes" id="UP000324209"/>
    </source>
</evidence>
<dbReference type="PROSITE" id="PS51257">
    <property type="entry name" value="PROKAR_LIPOPROTEIN"/>
    <property type="match status" value="1"/>
</dbReference>
<proteinExistence type="predicted"/>
<evidence type="ECO:0008006" key="3">
    <source>
        <dbReference type="Google" id="ProtNLM"/>
    </source>
</evidence>